<dbReference type="AlphaFoldDB" id="A0A8J2PI18"/>
<keyword evidence="1" id="KW-1133">Transmembrane helix</keyword>
<protein>
    <submittedName>
        <fullName evidence="2">Uncharacterized protein</fullName>
    </submittedName>
</protein>
<proteinExistence type="predicted"/>
<comment type="caution">
    <text evidence="2">The sequence shown here is derived from an EMBL/GenBank/DDBJ whole genome shotgun (WGS) entry which is preliminary data.</text>
</comment>
<accession>A0A8J2PI18</accession>
<dbReference type="EMBL" id="CAJVCH010362295">
    <property type="protein sequence ID" value="CAG7816145.1"/>
    <property type="molecule type" value="Genomic_DNA"/>
</dbReference>
<organism evidence="2 3">
    <name type="scientific">Allacma fusca</name>
    <dbReference type="NCBI Taxonomy" id="39272"/>
    <lineage>
        <taxon>Eukaryota</taxon>
        <taxon>Metazoa</taxon>
        <taxon>Ecdysozoa</taxon>
        <taxon>Arthropoda</taxon>
        <taxon>Hexapoda</taxon>
        <taxon>Collembola</taxon>
        <taxon>Symphypleona</taxon>
        <taxon>Sminthuridae</taxon>
        <taxon>Allacma</taxon>
    </lineage>
</organism>
<dbReference type="Proteomes" id="UP000708208">
    <property type="component" value="Unassembled WGS sequence"/>
</dbReference>
<gene>
    <name evidence="2" type="ORF">AFUS01_LOCUS26778</name>
</gene>
<keyword evidence="1" id="KW-0812">Transmembrane</keyword>
<evidence type="ECO:0000256" key="1">
    <source>
        <dbReference type="SAM" id="Phobius"/>
    </source>
</evidence>
<name>A0A8J2PI18_9HEXA</name>
<sequence>MSYNREHNIDDLIALYNGTEETYYLVLEDYDGKGAFSSPPHAYGLSQVVHVFRKDELGKTVQELLQQYPEGCQFFESQDEHNLMTDKNIRVTPQDSLGKVFGNERRAVLYLQNRAYSSYQVLEEVEEDRDNQKTIKRIKWGKCVAVFALCWVVKFIVVFGVIYLLKKYQVI</sequence>
<evidence type="ECO:0000313" key="2">
    <source>
        <dbReference type="EMBL" id="CAG7816145.1"/>
    </source>
</evidence>
<keyword evidence="3" id="KW-1185">Reference proteome</keyword>
<reference evidence="2" key="1">
    <citation type="submission" date="2021-06" db="EMBL/GenBank/DDBJ databases">
        <authorList>
            <person name="Hodson N. C."/>
            <person name="Mongue J. A."/>
            <person name="Jaron S. K."/>
        </authorList>
    </citation>
    <scope>NUCLEOTIDE SEQUENCE</scope>
</reference>
<keyword evidence="1" id="KW-0472">Membrane</keyword>
<feature type="transmembrane region" description="Helical" evidence="1">
    <location>
        <begin position="143"/>
        <end position="165"/>
    </location>
</feature>
<evidence type="ECO:0000313" key="3">
    <source>
        <dbReference type="Proteomes" id="UP000708208"/>
    </source>
</evidence>